<dbReference type="Pfam" id="PF21088">
    <property type="entry name" value="MS_channel_1st"/>
    <property type="match status" value="1"/>
</dbReference>
<dbReference type="GO" id="GO:0008381">
    <property type="term" value="F:mechanosensitive monoatomic ion channel activity"/>
    <property type="evidence" value="ECO:0007669"/>
    <property type="project" value="InterPro"/>
</dbReference>
<dbReference type="GeneID" id="93338548"/>
<dbReference type="InterPro" id="IPR010920">
    <property type="entry name" value="LSM_dom_sf"/>
</dbReference>
<evidence type="ECO:0000313" key="12">
    <source>
        <dbReference type="Proteomes" id="UP000190286"/>
    </source>
</evidence>
<dbReference type="OrthoDB" id="9809206at2"/>
<dbReference type="Gene3D" id="1.10.287.1260">
    <property type="match status" value="1"/>
</dbReference>
<evidence type="ECO:0000256" key="2">
    <source>
        <dbReference type="ARBA" id="ARBA00008017"/>
    </source>
</evidence>
<feature type="transmembrane region" description="Helical" evidence="7">
    <location>
        <begin position="47"/>
        <end position="66"/>
    </location>
</feature>
<dbReference type="PANTHER" id="PTHR30221">
    <property type="entry name" value="SMALL-CONDUCTANCE MECHANOSENSITIVE CHANNEL"/>
    <property type="match status" value="1"/>
</dbReference>
<evidence type="ECO:0000259" key="9">
    <source>
        <dbReference type="Pfam" id="PF21082"/>
    </source>
</evidence>
<dbReference type="SUPFAM" id="SSF82689">
    <property type="entry name" value="Mechanosensitive channel protein MscS (YggB), C-terminal domain"/>
    <property type="match status" value="1"/>
</dbReference>
<dbReference type="InterPro" id="IPR023408">
    <property type="entry name" value="MscS_beta-dom_sf"/>
</dbReference>
<evidence type="ECO:0000256" key="1">
    <source>
        <dbReference type="ARBA" id="ARBA00004651"/>
    </source>
</evidence>
<evidence type="ECO:0000256" key="6">
    <source>
        <dbReference type="ARBA" id="ARBA00023136"/>
    </source>
</evidence>
<evidence type="ECO:0000259" key="10">
    <source>
        <dbReference type="Pfam" id="PF21088"/>
    </source>
</evidence>
<dbReference type="SUPFAM" id="SSF50182">
    <property type="entry name" value="Sm-like ribonucleoproteins"/>
    <property type="match status" value="1"/>
</dbReference>
<dbReference type="EMBL" id="FUYF01000012">
    <property type="protein sequence ID" value="SKA90984.1"/>
    <property type="molecule type" value="Genomic_DNA"/>
</dbReference>
<dbReference type="InterPro" id="IPR049142">
    <property type="entry name" value="MS_channel_1st"/>
</dbReference>
<evidence type="ECO:0000256" key="3">
    <source>
        <dbReference type="ARBA" id="ARBA00022475"/>
    </source>
</evidence>
<sequence length="351" mass="38760">MEELTHDFLSFLPAALLALAAAGAPEVYKLAARRFLGRAKSHTASWLYILLDSFLTPVAGLFRVLLGAAAVKSLPFELVRDAVFLQYLNLAADLLVIFYIALGCWRAAPVTRLLLRSAQNHLDLETNQTMGHFFENIFHALVGLFAGIAMLDRLGVPVSGLLTGAGVAGLAVSLAAQSTLNNLIAGITLVLERPFGIGDYIVLGNCEGTVEDISFRSTRIRSPDNVAITIENSKITAEYIQNYDRRQSRLWKFTIGLTYDTPREKIEQLTADLTAMLQAQPDVQPDGVTIALDKFNDYSIDLACRVYITKVNLQDFMQVKNTLNLQILDLMQEEGCEFAFPTTTVDLPERK</sequence>
<gene>
    <name evidence="11" type="ORF">SAMN02745178_02097</name>
</gene>
<feature type="domain" description="Mechanosensitive ion channel MscS" evidence="8">
    <location>
        <begin position="179"/>
        <end position="245"/>
    </location>
</feature>
<feature type="transmembrane region" description="Helical" evidence="7">
    <location>
        <begin position="158"/>
        <end position="176"/>
    </location>
</feature>
<dbReference type="InterPro" id="IPR011014">
    <property type="entry name" value="MscS_channel_TM-2"/>
</dbReference>
<keyword evidence="12" id="KW-1185">Reference proteome</keyword>
<feature type="transmembrane region" description="Helical" evidence="7">
    <location>
        <begin position="87"/>
        <end position="108"/>
    </location>
</feature>
<dbReference type="InterPro" id="IPR049278">
    <property type="entry name" value="MS_channel_C"/>
</dbReference>
<keyword evidence="4 7" id="KW-0812">Transmembrane</keyword>
<keyword evidence="6 7" id="KW-0472">Membrane</keyword>
<evidence type="ECO:0000259" key="8">
    <source>
        <dbReference type="Pfam" id="PF00924"/>
    </source>
</evidence>
<dbReference type="AlphaFoldDB" id="A0A1T4XN84"/>
<dbReference type="SUPFAM" id="SSF82861">
    <property type="entry name" value="Mechanosensitive channel protein MscS (YggB), transmembrane region"/>
    <property type="match status" value="1"/>
</dbReference>
<dbReference type="Gene3D" id="2.30.30.60">
    <property type="match status" value="1"/>
</dbReference>
<dbReference type="Pfam" id="PF21082">
    <property type="entry name" value="MS_channel_3rd"/>
    <property type="match status" value="1"/>
</dbReference>
<comment type="subcellular location">
    <subcellularLocation>
        <location evidence="1">Cell membrane</location>
        <topology evidence="1">Multi-pass membrane protein</topology>
    </subcellularLocation>
</comment>
<evidence type="ECO:0000256" key="7">
    <source>
        <dbReference type="SAM" id="Phobius"/>
    </source>
</evidence>
<dbReference type="Pfam" id="PF00924">
    <property type="entry name" value="MS_channel_2nd"/>
    <property type="match status" value="1"/>
</dbReference>
<protein>
    <submittedName>
        <fullName evidence="11">MscS family membrane protein</fullName>
    </submittedName>
</protein>
<name>A0A1T4XN84_9FIRM</name>
<dbReference type="Proteomes" id="UP000190286">
    <property type="component" value="Unassembled WGS sequence"/>
</dbReference>
<evidence type="ECO:0000313" key="11">
    <source>
        <dbReference type="EMBL" id="SKA90984.1"/>
    </source>
</evidence>
<proteinExistence type="inferred from homology"/>
<dbReference type="GO" id="GO:0005886">
    <property type="term" value="C:plasma membrane"/>
    <property type="evidence" value="ECO:0007669"/>
    <property type="project" value="UniProtKB-SubCell"/>
</dbReference>
<dbReference type="Gene3D" id="3.30.70.100">
    <property type="match status" value="1"/>
</dbReference>
<feature type="domain" description="Mechanosensitive ion channel transmembrane helices 2/3" evidence="10">
    <location>
        <begin position="137"/>
        <end position="177"/>
    </location>
</feature>
<keyword evidence="3" id="KW-1003">Cell membrane</keyword>
<evidence type="ECO:0000256" key="4">
    <source>
        <dbReference type="ARBA" id="ARBA00022692"/>
    </source>
</evidence>
<dbReference type="RefSeq" id="WP_078784967.1">
    <property type="nucleotide sequence ID" value="NZ_FUYF01000012.1"/>
</dbReference>
<dbReference type="InterPro" id="IPR006685">
    <property type="entry name" value="MscS_channel_2nd"/>
</dbReference>
<dbReference type="PANTHER" id="PTHR30221:SF1">
    <property type="entry name" value="SMALL-CONDUCTANCE MECHANOSENSITIVE CHANNEL"/>
    <property type="match status" value="1"/>
</dbReference>
<dbReference type="InterPro" id="IPR011066">
    <property type="entry name" value="MscS_channel_C_sf"/>
</dbReference>
<feature type="domain" description="Mechanosensitive ion channel MscS C-terminal" evidence="9">
    <location>
        <begin position="252"/>
        <end position="338"/>
    </location>
</feature>
<accession>A0A1T4XN84</accession>
<organism evidence="11 12">
    <name type="scientific">Gemmiger formicilis</name>
    <dbReference type="NCBI Taxonomy" id="745368"/>
    <lineage>
        <taxon>Bacteria</taxon>
        <taxon>Bacillati</taxon>
        <taxon>Bacillota</taxon>
        <taxon>Clostridia</taxon>
        <taxon>Eubacteriales</taxon>
        <taxon>Gemmiger</taxon>
    </lineage>
</organism>
<keyword evidence="5 7" id="KW-1133">Transmembrane helix</keyword>
<evidence type="ECO:0000256" key="5">
    <source>
        <dbReference type="ARBA" id="ARBA00022989"/>
    </source>
</evidence>
<comment type="similarity">
    <text evidence="2">Belongs to the MscS (TC 1.A.23) family.</text>
</comment>
<dbReference type="InterPro" id="IPR045275">
    <property type="entry name" value="MscS_archaea/bacteria_type"/>
</dbReference>
<reference evidence="11 12" key="1">
    <citation type="submission" date="2017-02" db="EMBL/GenBank/DDBJ databases">
        <authorList>
            <person name="Peterson S.W."/>
        </authorList>
    </citation>
    <scope>NUCLEOTIDE SEQUENCE [LARGE SCALE GENOMIC DNA]</scope>
    <source>
        <strain evidence="11 12">ATCC 27749</strain>
    </source>
</reference>